<feature type="region of interest" description="Disordered" evidence="1">
    <location>
        <begin position="24"/>
        <end position="45"/>
    </location>
</feature>
<proteinExistence type="predicted"/>
<evidence type="ECO:0000256" key="1">
    <source>
        <dbReference type="SAM" id="MobiDB-lite"/>
    </source>
</evidence>
<dbReference type="Gramene" id="OMO82476">
    <property type="protein sequence ID" value="OMO82476"/>
    <property type="gene ID" value="CCACVL1_11943"/>
</dbReference>
<evidence type="ECO:0000313" key="3">
    <source>
        <dbReference type="Proteomes" id="UP000188268"/>
    </source>
</evidence>
<dbReference type="EMBL" id="AWWV01010010">
    <property type="protein sequence ID" value="OMO82476.1"/>
    <property type="molecule type" value="Genomic_DNA"/>
</dbReference>
<evidence type="ECO:0000313" key="2">
    <source>
        <dbReference type="EMBL" id="OMO82476.1"/>
    </source>
</evidence>
<comment type="caution">
    <text evidence="2">The sequence shown here is derived from an EMBL/GenBank/DDBJ whole genome shotgun (WGS) entry which is preliminary data.</text>
</comment>
<name>A0A1R3IIU0_COCAP</name>
<accession>A0A1R3IIU0</accession>
<keyword evidence="3" id="KW-1185">Reference proteome</keyword>
<protein>
    <submittedName>
        <fullName evidence="2">Uncharacterized protein</fullName>
    </submittedName>
</protein>
<feature type="non-terminal residue" evidence="2">
    <location>
        <position position="1"/>
    </location>
</feature>
<gene>
    <name evidence="2" type="ORF">CCACVL1_11943</name>
</gene>
<organism evidence="2 3">
    <name type="scientific">Corchorus capsularis</name>
    <name type="common">Jute</name>
    <dbReference type="NCBI Taxonomy" id="210143"/>
    <lineage>
        <taxon>Eukaryota</taxon>
        <taxon>Viridiplantae</taxon>
        <taxon>Streptophyta</taxon>
        <taxon>Embryophyta</taxon>
        <taxon>Tracheophyta</taxon>
        <taxon>Spermatophyta</taxon>
        <taxon>Magnoliopsida</taxon>
        <taxon>eudicotyledons</taxon>
        <taxon>Gunneridae</taxon>
        <taxon>Pentapetalae</taxon>
        <taxon>rosids</taxon>
        <taxon>malvids</taxon>
        <taxon>Malvales</taxon>
        <taxon>Malvaceae</taxon>
        <taxon>Grewioideae</taxon>
        <taxon>Apeibeae</taxon>
        <taxon>Corchorus</taxon>
    </lineage>
</organism>
<dbReference type="AlphaFoldDB" id="A0A1R3IIU0"/>
<reference evidence="2 3" key="1">
    <citation type="submission" date="2013-09" db="EMBL/GenBank/DDBJ databases">
        <title>Corchorus capsularis genome sequencing.</title>
        <authorList>
            <person name="Alam M."/>
            <person name="Haque M.S."/>
            <person name="Islam M.S."/>
            <person name="Emdad E.M."/>
            <person name="Islam M.M."/>
            <person name="Ahmed B."/>
            <person name="Halim A."/>
            <person name="Hossen Q.M.M."/>
            <person name="Hossain M.Z."/>
            <person name="Ahmed R."/>
            <person name="Khan M.M."/>
            <person name="Islam R."/>
            <person name="Rashid M.M."/>
            <person name="Khan S.A."/>
            <person name="Rahman M.S."/>
            <person name="Alam M."/>
        </authorList>
    </citation>
    <scope>NUCLEOTIDE SEQUENCE [LARGE SCALE GENOMIC DNA]</scope>
    <source>
        <strain evidence="3">cv. CVL-1</strain>
        <tissue evidence="2">Whole seedling</tissue>
    </source>
</reference>
<sequence length="45" mass="4825">SIPQRLAPPSILFVLKTSAELIKPGSHGTSQPSSVWHRLADQVSS</sequence>
<dbReference type="Proteomes" id="UP000188268">
    <property type="component" value="Unassembled WGS sequence"/>
</dbReference>